<comment type="caution">
    <text evidence="1">The sequence shown here is derived from an EMBL/GenBank/DDBJ whole genome shotgun (WGS) entry which is preliminary data.</text>
</comment>
<protein>
    <submittedName>
        <fullName evidence="1">Uncharacterized protein</fullName>
    </submittedName>
</protein>
<proteinExistence type="predicted"/>
<evidence type="ECO:0000313" key="1">
    <source>
        <dbReference type="EMBL" id="MPC92829.1"/>
    </source>
</evidence>
<dbReference type="AlphaFoldDB" id="A0A5B7JD60"/>
<dbReference type="Proteomes" id="UP000324222">
    <property type="component" value="Unassembled WGS sequence"/>
</dbReference>
<name>A0A5B7JD60_PORTR</name>
<evidence type="ECO:0000313" key="2">
    <source>
        <dbReference type="Proteomes" id="UP000324222"/>
    </source>
</evidence>
<organism evidence="1 2">
    <name type="scientific">Portunus trituberculatus</name>
    <name type="common">Swimming crab</name>
    <name type="synonym">Neptunus trituberculatus</name>
    <dbReference type="NCBI Taxonomy" id="210409"/>
    <lineage>
        <taxon>Eukaryota</taxon>
        <taxon>Metazoa</taxon>
        <taxon>Ecdysozoa</taxon>
        <taxon>Arthropoda</taxon>
        <taxon>Crustacea</taxon>
        <taxon>Multicrustacea</taxon>
        <taxon>Malacostraca</taxon>
        <taxon>Eumalacostraca</taxon>
        <taxon>Eucarida</taxon>
        <taxon>Decapoda</taxon>
        <taxon>Pleocyemata</taxon>
        <taxon>Brachyura</taxon>
        <taxon>Eubrachyura</taxon>
        <taxon>Portunoidea</taxon>
        <taxon>Portunidae</taxon>
        <taxon>Portuninae</taxon>
        <taxon>Portunus</taxon>
    </lineage>
</organism>
<accession>A0A5B7JD60</accession>
<dbReference type="EMBL" id="VSRR010092660">
    <property type="protein sequence ID" value="MPC92829.1"/>
    <property type="molecule type" value="Genomic_DNA"/>
</dbReference>
<keyword evidence="2" id="KW-1185">Reference proteome</keyword>
<reference evidence="1 2" key="1">
    <citation type="submission" date="2019-05" db="EMBL/GenBank/DDBJ databases">
        <title>Another draft genome of Portunus trituberculatus and its Hox gene families provides insights of decapod evolution.</title>
        <authorList>
            <person name="Jeong J.-H."/>
            <person name="Song I."/>
            <person name="Kim S."/>
            <person name="Choi T."/>
            <person name="Kim D."/>
            <person name="Ryu S."/>
            <person name="Kim W."/>
        </authorList>
    </citation>
    <scope>NUCLEOTIDE SEQUENCE [LARGE SCALE GENOMIC DNA]</scope>
    <source>
        <tissue evidence="1">Muscle</tissue>
    </source>
</reference>
<gene>
    <name evidence="1" type="ORF">E2C01_087939</name>
</gene>
<sequence length="61" mass="6519">MRKNHALLNIATMTTASTSTITTCSFTSSSRLLSSSSSSYILRGGKQTLPSPLIGKRLSKK</sequence>